<feature type="region of interest" description="Disordered" evidence="9">
    <location>
        <begin position="390"/>
        <end position="411"/>
    </location>
</feature>
<feature type="region of interest" description="Disordered" evidence="9">
    <location>
        <begin position="95"/>
        <end position="122"/>
    </location>
</feature>
<keyword evidence="4" id="KW-0862">Zinc</keyword>
<reference evidence="13 14" key="1">
    <citation type="submission" date="2016-10" db="EMBL/GenBank/DDBJ databases">
        <authorList>
            <person name="de Groot N.N."/>
        </authorList>
    </citation>
    <scope>NUCLEOTIDE SEQUENCE [LARGE SCALE GENOMIC DNA]</scope>
    <source>
        <strain evidence="12 14">CBS 141442</strain>
        <strain evidence="11 13">PYCC 4715</strain>
    </source>
</reference>
<keyword evidence="2" id="KW-0479">Metal-binding</keyword>
<evidence type="ECO:0000313" key="12">
    <source>
        <dbReference type="EMBL" id="SGZ52439.1"/>
    </source>
</evidence>
<evidence type="ECO:0000256" key="1">
    <source>
        <dbReference type="ARBA" id="ARBA00004123"/>
    </source>
</evidence>
<feature type="compositionally biased region" description="Polar residues" evidence="9">
    <location>
        <begin position="348"/>
        <end position="369"/>
    </location>
</feature>
<dbReference type="PRINTS" id="PR00619">
    <property type="entry name" value="GATAZNFINGER"/>
</dbReference>
<evidence type="ECO:0000313" key="13">
    <source>
        <dbReference type="Proteomes" id="UP000182259"/>
    </source>
</evidence>
<evidence type="ECO:0000256" key="9">
    <source>
        <dbReference type="SAM" id="MobiDB-lite"/>
    </source>
</evidence>
<dbReference type="EMBL" id="LT635758">
    <property type="protein sequence ID" value="SGZ52439.1"/>
    <property type="molecule type" value="Genomic_DNA"/>
</dbReference>
<feature type="region of interest" description="Disordered" evidence="9">
    <location>
        <begin position="58"/>
        <end position="78"/>
    </location>
</feature>
<keyword evidence="7" id="KW-0539">Nucleus</keyword>
<evidence type="ECO:0000313" key="11">
    <source>
        <dbReference type="EMBL" id="SGZ48581.1"/>
    </source>
</evidence>
<feature type="domain" description="GATA-type" evidence="10">
    <location>
        <begin position="241"/>
        <end position="299"/>
    </location>
</feature>
<dbReference type="AlphaFoldDB" id="A0A1L0D8B2"/>
<dbReference type="Pfam" id="PF08550">
    <property type="entry name" value="GATA_AreA"/>
    <property type="match status" value="1"/>
</dbReference>
<proteinExistence type="predicted"/>
<dbReference type="InterPro" id="IPR013860">
    <property type="entry name" value="AreA_GATA"/>
</dbReference>
<evidence type="ECO:0000313" key="14">
    <source>
        <dbReference type="Proteomes" id="UP000182334"/>
    </source>
</evidence>
<evidence type="ECO:0000259" key="10">
    <source>
        <dbReference type="PROSITE" id="PS50114"/>
    </source>
</evidence>
<sequence length="485" mass="52943">MVPKSDKPEVADLVRDLDDASFKIFSMYQNKKYLPHNQRVSNIAWRIQNQKMIGANRAKVSKPQSARQLATKSHPDPNVDEFDYVAHIRRISQEEYGQDPVLGPQNASGSDKSYTGNPQDFRSSHYDYKSSAKSVSSVSLGMTPSHTPTAVHPSSMTMGHSISMGDPLVERHSLMMEVDKPGASTANGNPPSNSFLSSYINLLESTLKHDYKLAQTSPPGPLGSTSTPAQLVHLKLDSSSSRSYLQCTNCHTRTTPLWRKTNQGDVLCNACGLFYKLHGILRPLNNAAGQNPNSLAMSRSNTGLTQHSPPSTTASVNIAPYSSSKRSIDSVISNNNTKLFSRIGMNDHPSSITSPTDSRTSRLSSSVPVSTAHGKAGDNIRTFLDFQQTSPIQMTGPSGESSLEHNTNSASNGTDEIDKLLNMNLFQQESFVIADEESHHGDFKEHQFNYGGLEATDEILIDDPGYSNGNNWNWLDFGPATAGGH</sequence>
<dbReference type="GO" id="GO:0045944">
    <property type="term" value="P:positive regulation of transcription by RNA polymerase II"/>
    <property type="evidence" value="ECO:0007669"/>
    <property type="project" value="TreeGrafter"/>
</dbReference>
<dbReference type="EMBL" id="LT635764">
    <property type="protein sequence ID" value="SGZ48581.1"/>
    <property type="molecule type" value="Genomic_DNA"/>
</dbReference>
<dbReference type="CDD" id="cd00202">
    <property type="entry name" value="ZnF_GATA"/>
    <property type="match status" value="1"/>
</dbReference>
<dbReference type="Gene3D" id="3.30.50.10">
    <property type="entry name" value="Erythroid Transcription Factor GATA-1, subunit A"/>
    <property type="match status" value="1"/>
</dbReference>
<dbReference type="GO" id="GO:0000978">
    <property type="term" value="F:RNA polymerase II cis-regulatory region sequence-specific DNA binding"/>
    <property type="evidence" value="ECO:0007669"/>
    <property type="project" value="TreeGrafter"/>
</dbReference>
<dbReference type="GO" id="GO:0000981">
    <property type="term" value="F:DNA-binding transcription factor activity, RNA polymerase II-specific"/>
    <property type="evidence" value="ECO:0007669"/>
    <property type="project" value="TreeGrafter"/>
</dbReference>
<dbReference type="PANTHER" id="PTHR10071">
    <property type="entry name" value="TRANSCRIPTION FACTOR GATA FAMILY MEMBER"/>
    <property type="match status" value="1"/>
</dbReference>
<dbReference type="PROSITE" id="PS00344">
    <property type="entry name" value="GATA_ZN_FINGER_1"/>
    <property type="match status" value="1"/>
</dbReference>
<evidence type="ECO:0000256" key="4">
    <source>
        <dbReference type="ARBA" id="ARBA00022833"/>
    </source>
</evidence>
<name>A0A1L0D8B2_9ASCO</name>
<accession>A0A1L0D8B2</accession>
<evidence type="ECO:0000256" key="2">
    <source>
        <dbReference type="ARBA" id="ARBA00022723"/>
    </source>
</evidence>
<feature type="compositionally biased region" description="Polar residues" evidence="9">
    <location>
        <begin position="292"/>
        <end position="316"/>
    </location>
</feature>
<gene>
    <name evidence="11" type="ORF">SAMEA4029009_CIC11G00000004834</name>
    <name evidence="12" type="ORF">SAMEA4029010_CIC11G00000005692</name>
</gene>
<keyword evidence="6" id="KW-0804">Transcription</keyword>
<protein>
    <submittedName>
        <fullName evidence="11">CIC11C00000004834</fullName>
    </submittedName>
    <submittedName>
        <fullName evidence="12">CIC11C00000005692</fullName>
    </submittedName>
</protein>
<evidence type="ECO:0000256" key="8">
    <source>
        <dbReference type="PROSITE-ProRule" id="PRU00094"/>
    </source>
</evidence>
<evidence type="ECO:0000256" key="6">
    <source>
        <dbReference type="ARBA" id="ARBA00023163"/>
    </source>
</evidence>
<dbReference type="SUPFAM" id="SSF57716">
    <property type="entry name" value="Glucocorticoid receptor-like (DNA-binding domain)"/>
    <property type="match status" value="1"/>
</dbReference>
<organism evidence="11 13">
    <name type="scientific">Sungouiella intermedia</name>
    <dbReference type="NCBI Taxonomy" id="45354"/>
    <lineage>
        <taxon>Eukaryota</taxon>
        <taxon>Fungi</taxon>
        <taxon>Dikarya</taxon>
        <taxon>Ascomycota</taxon>
        <taxon>Saccharomycotina</taxon>
        <taxon>Pichiomycetes</taxon>
        <taxon>Metschnikowiaceae</taxon>
        <taxon>Sungouiella</taxon>
    </lineage>
</organism>
<keyword evidence="14" id="KW-1185">Reference proteome</keyword>
<comment type="subcellular location">
    <subcellularLocation>
        <location evidence="1">Nucleus</location>
    </subcellularLocation>
</comment>
<feature type="compositionally biased region" description="Polar residues" evidence="9">
    <location>
        <begin position="62"/>
        <end position="71"/>
    </location>
</feature>
<dbReference type="InterPro" id="IPR013088">
    <property type="entry name" value="Znf_NHR/GATA"/>
</dbReference>
<evidence type="ECO:0000256" key="5">
    <source>
        <dbReference type="ARBA" id="ARBA00023015"/>
    </source>
</evidence>
<dbReference type="PANTHER" id="PTHR10071:SF281">
    <property type="entry name" value="BOX A-BINDING FACTOR-RELATED"/>
    <property type="match status" value="1"/>
</dbReference>
<keyword evidence="3 8" id="KW-0863">Zinc-finger</keyword>
<dbReference type="GO" id="GO:0008270">
    <property type="term" value="F:zinc ion binding"/>
    <property type="evidence" value="ECO:0007669"/>
    <property type="project" value="UniProtKB-KW"/>
</dbReference>
<dbReference type="GO" id="GO:0005634">
    <property type="term" value="C:nucleus"/>
    <property type="evidence" value="ECO:0007669"/>
    <property type="project" value="UniProtKB-SubCell"/>
</dbReference>
<evidence type="ECO:0000256" key="7">
    <source>
        <dbReference type="ARBA" id="ARBA00023242"/>
    </source>
</evidence>
<feature type="region of interest" description="Disordered" evidence="9">
    <location>
        <begin position="292"/>
        <end position="318"/>
    </location>
</feature>
<dbReference type="STRING" id="45354.A0A1L0D8B2"/>
<dbReference type="GO" id="GO:0000122">
    <property type="term" value="P:negative regulation of transcription by RNA polymerase II"/>
    <property type="evidence" value="ECO:0007669"/>
    <property type="project" value="TreeGrafter"/>
</dbReference>
<feature type="region of interest" description="Disordered" evidence="9">
    <location>
        <begin position="342"/>
        <end position="374"/>
    </location>
</feature>
<dbReference type="Proteomes" id="UP000182259">
    <property type="component" value="Chromosome I"/>
</dbReference>
<dbReference type="PROSITE" id="PS50114">
    <property type="entry name" value="GATA_ZN_FINGER_2"/>
    <property type="match status" value="1"/>
</dbReference>
<dbReference type="OrthoDB" id="515401at2759"/>
<dbReference type="Proteomes" id="UP000182334">
    <property type="component" value="Chromosome III"/>
</dbReference>
<dbReference type="Pfam" id="PF00320">
    <property type="entry name" value="GATA"/>
    <property type="match status" value="1"/>
</dbReference>
<evidence type="ECO:0000256" key="3">
    <source>
        <dbReference type="ARBA" id="ARBA00022771"/>
    </source>
</evidence>
<dbReference type="InterPro" id="IPR000679">
    <property type="entry name" value="Znf_GATA"/>
</dbReference>
<dbReference type="InterPro" id="IPR039355">
    <property type="entry name" value="Transcription_factor_GATA"/>
</dbReference>
<keyword evidence="5" id="KW-0805">Transcription regulation</keyword>
<dbReference type="SMART" id="SM00401">
    <property type="entry name" value="ZnF_GATA"/>
    <property type="match status" value="1"/>
</dbReference>
<feature type="compositionally biased region" description="Polar residues" evidence="9">
    <location>
        <begin position="105"/>
        <end position="121"/>
    </location>
</feature>